<dbReference type="CDD" id="cd06413">
    <property type="entry name" value="GH25_muramidase_1"/>
    <property type="match status" value="1"/>
</dbReference>
<evidence type="ECO:0000256" key="1">
    <source>
        <dbReference type="ARBA" id="ARBA00010646"/>
    </source>
</evidence>
<dbReference type="InterPro" id="IPR017853">
    <property type="entry name" value="GH"/>
</dbReference>
<dbReference type="GO" id="GO:0016998">
    <property type="term" value="P:cell wall macromolecule catabolic process"/>
    <property type="evidence" value="ECO:0007669"/>
    <property type="project" value="InterPro"/>
</dbReference>
<gene>
    <name evidence="5" type="ORF">FDP25_03690</name>
</gene>
<dbReference type="GO" id="GO:0016052">
    <property type="term" value="P:carbohydrate catabolic process"/>
    <property type="evidence" value="ECO:0007669"/>
    <property type="project" value="TreeGrafter"/>
</dbReference>
<dbReference type="PANTHER" id="PTHR34135:SF2">
    <property type="entry name" value="LYSOZYME"/>
    <property type="match status" value="1"/>
</dbReference>
<keyword evidence="6" id="KW-1185">Reference proteome</keyword>
<keyword evidence="2 5" id="KW-0378">Hydrolase</keyword>
<evidence type="ECO:0000313" key="5">
    <source>
        <dbReference type="EMBL" id="MRU14529.1"/>
    </source>
</evidence>
<comment type="similarity">
    <text evidence="1">Belongs to the glycosyl hydrolase 25 family.</text>
</comment>
<organism evidence="5 6">
    <name type="scientific">Roseovarius bejariae</name>
    <dbReference type="NCBI Taxonomy" id="2576383"/>
    <lineage>
        <taxon>Bacteria</taxon>
        <taxon>Pseudomonadati</taxon>
        <taxon>Pseudomonadota</taxon>
        <taxon>Alphaproteobacteria</taxon>
        <taxon>Rhodobacterales</taxon>
        <taxon>Roseobacteraceae</taxon>
        <taxon>Roseovarius</taxon>
    </lineage>
</organism>
<protein>
    <submittedName>
        <fullName evidence="5">Glycoside hydrolase</fullName>
    </submittedName>
</protein>
<sequence length="249" mass="28297">MRAVLALAFIAITTFGLPAPAQNAFGDSDPVDFPRPAPQDFPIHGIDAARFQDHIDWRRAKRAGTRFAFVKATEGGDLLDAEFATHLNGALRAGVPVGAYHFYYFCTPPRVQARWFIRHVPKRRGMLPPVLDMEWNHHSPTCQHRPNGAQVRKSAKIFLRILENHYGQRPIVYTTPGFDRDTGLTRLRGYDFWLRSTAETPAQTFPGQGWRFWQYTGTGLVPGITGHVDINVFNGSRADWRRWLSQNLN</sequence>
<name>A0A844CRA8_9RHOB</name>
<dbReference type="SMART" id="SM00641">
    <property type="entry name" value="Glyco_25"/>
    <property type="match status" value="1"/>
</dbReference>
<feature type="signal peptide" evidence="4">
    <location>
        <begin position="1"/>
        <end position="21"/>
    </location>
</feature>
<dbReference type="EMBL" id="SZWE01000001">
    <property type="protein sequence ID" value="MRU14529.1"/>
    <property type="molecule type" value="Genomic_DNA"/>
</dbReference>
<keyword evidence="3" id="KW-0326">Glycosidase</keyword>
<reference evidence="5 6" key="1">
    <citation type="submission" date="2019-05" db="EMBL/GenBank/DDBJ databases">
        <title>Roseovarius bejariae sp. nov., a moderately halophylic bacterium isolated from a saline soil in Rambla Salada (Murcia).</title>
        <authorList>
            <person name="Castro D.J."/>
            <person name="Gomez-Altuve A."/>
            <person name="Reina J.C."/>
            <person name="Rodriguez M."/>
            <person name="Sampedro I."/>
            <person name="Llamas I."/>
            <person name="Martinez-Checa F."/>
        </authorList>
    </citation>
    <scope>NUCLEOTIDE SEQUENCE [LARGE SCALE GENOMIC DNA]</scope>
    <source>
        <strain evidence="5 6">A21</strain>
    </source>
</reference>
<dbReference type="OrthoDB" id="9798192at2"/>
<keyword evidence="4" id="KW-0732">Signal</keyword>
<dbReference type="Pfam" id="PF01183">
    <property type="entry name" value="Glyco_hydro_25"/>
    <property type="match status" value="1"/>
</dbReference>
<dbReference type="PROSITE" id="PS51904">
    <property type="entry name" value="GLYCOSYL_HYDROL_F25_2"/>
    <property type="match status" value="1"/>
</dbReference>
<comment type="caution">
    <text evidence="5">The sequence shown here is derived from an EMBL/GenBank/DDBJ whole genome shotgun (WGS) entry which is preliminary data.</text>
</comment>
<dbReference type="InterPro" id="IPR018077">
    <property type="entry name" value="Glyco_hydro_fam25_subgr"/>
</dbReference>
<dbReference type="GO" id="GO:0009253">
    <property type="term" value="P:peptidoglycan catabolic process"/>
    <property type="evidence" value="ECO:0007669"/>
    <property type="project" value="InterPro"/>
</dbReference>
<feature type="chain" id="PRO_5032685791" evidence="4">
    <location>
        <begin position="22"/>
        <end position="249"/>
    </location>
</feature>
<dbReference type="AlphaFoldDB" id="A0A844CRA8"/>
<accession>A0A844CRA8</accession>
<evidence type="ECO:0000256" key="2">
    <source>
        <dbReference type="ARBA" id="ARBA00022801"/>
    </source>
</evidence>
<dbReference type="RefSeq" id="WP_154149050.1">
    <property type="nucleotide sequence ID" value="NZ_SZWE01000001.1"/>
</dbReference>
<evidence type="ECO:0000313" key="6">
    <source>
        <dbReference type="Proteomes" id="UP000564704"/>
    </source>
</evidence>
<evidence type="ECO:0000256" key="4">
    <source>
        <dbReference type="SAM" id="SignalP"/>
    </source>
</evidence>
<dbReference type="GO" id="GO:0003796">
    <property type="term" value="F:lysozyme activity"/>
    <property type="evidence" value="ECO:0007669"/>
    <property type="project" value="InterPro"/>
</dbReference>
<proteinExistence type="inferred from homology"/>
<dbReference type="Proteomes" id="UP000564704">
    <property type="component" value="Unassembled WGS sequence"/>
</dbReference>
<dbReference type="InterPro" id="IPR002053">
    <property type="entry name" value="Glyco_hydro_25"/>
</dbReference>
<evidence type="ECO:0000256" key="3">
    <source>
        <dbReference type="ARBA" id="ARBA00023295"/>
    </source>
</evidence>
<dbReference type="Gene3D" id="3.20.20.80">
    <property type="entry name" value="Glycosidases"/>
    <property type="match status" value="1"/>
</dbReference>
<dbReference type="SUPFAM" id="SSF51445">
    <property type="entry name" value="(Trans)glycosidases"/>
    <property type="match status" value="1"/>
</dbReference>
<dbReference type="PANTHER" id="PTHR34135">
    <property type="entry name" value="LYSOZYME"/>
    <property type="match status" value="1"/>
</dbReference>